<comment type="caution">
    <text evidence="1">The sequence shown here is derived from an EMBL/GenBank/DDBJ whole genome shotgun (WGS) entry which is preliminary data.</text>
</comment>
<dbReference type="Proteomes" id="UP001341840">
    <property type="component" value="Unassembled WGS sequence"/>
</dbReference>
<name>A0ABU6ZYY7_9FABA</name>
<keyword evidence="2" id="KW-1185">Reference proteome</keyword>
<feature type="non-terminal residue" evidence="1">
    <location>
        <position position="1"/>
    </location>
</feature>
<reference evidence="1 2" key="1">
    <citation type="journal article" date="2023" name="Plants (Basel)">
        <title>Bridging the Gap: Combining Genomics and Transcriptomics Approaches to Understand Stylosanthes scabra, an Orphan Legume from the Brazilian Caatinga.</title>
        <authorList>
            <person name="Ferreira-Neto J.R.C."/>
            <person name="da Silva M.D."/>
            <person name="Binneck E."/>
            <person name="de Melo N.F."/>
            <person name="da Silva R.H."/>
            <person name="de Melo A.L.T.M."/>
            <person name="Pandolfi V."/>
            <person name="Bustamante F.O."/>
            <person name="Brasileiro-Vidal A.C."/>
            <person name="Benko-Iseppon A.M."/>
        </authorList>
    </citation>
    <scope>NUCLEOTIDE SEQUENCE [LARGE SCALE GENOMIC DNA]</scope>
    <source>
        <tissue evidence="1">Leaves</tissue>
    </source>
</reference>
<gene>
    <name evidence="1" type="ORF">PIB30_109908</name>
</gene>
<evidence type="ECO:0000313" key="2">
    <source>
        <dbReference type="Proteomes" id="UP001341840"/>
    </source>
</evidence>
<proteinExistence type="predicted"/>
<protein>
    <submittedName>
        <fullName evidence="1">Uncharacterized protein</fullName>
    </submittedName>
</protein>
<dbReference type="EMBL" id="JASCZI010277759">
    <property type="protein sequence ID" value="MED6227080.1"/>
    <property type="molecule type" value="Genomic_DNA"/>
</dbReference>
<feature type="non-terminal residue" evidence="1">
    <location>
        <position position="160"/>
    </location>
</feature>
<organism evidence="1 2">
    <name type="scientific">Stylosanthes scabra</name>
    <dbReference type="NCBI Taxonomy" id="79078"/>
    <lineage>
        <taxon>Eukaryota</taxon>
        <taxon>Viridiplantae</taxon>
        <taxon>Streptophyta</taxon>
        <taxon>Embryophyta</taxon>
        <taxon>Tracheophyta</taxon>
        <taxon>Spermatophyta</taxon>
        <taxon>Magnoliopsida</taxon>
        <taxon>eudicotyledons</taxon>
        <taxon>Gunneridae</taxon>
        <taxon>Pentapetalae</taxon>
        <taxon>rosids</taxon>
        <taxon>fabids</taxon>
        <taxon>Fabales</taxon>
        <taxon>Fabaceae</taxon>
        <taxon>Papilionoideae</taxon>
        <taxon>50 kb inversion clade</taxon>
        <taxon>dalbergioids sensu lato</taxon>
        <taxon>Dalbergieae</taxon>
        <taxon>Pterocarpus clade</taxon>
        <taxon>Stylosanthes</taxon>
    </lineage>
</organism>
<accession>A0ABU6ZYY7</accession>
<sequence length="160" mass="17420">VFFVRERRGSLGATVELLPCDFKVPGLTVEAAPDLIIRIGCVNSTLGVTPFPGPWITPFSIQSELCWKYLLPDLCKAFSFSFFIEVFFVWERRGSLGATVELLPCDFKVLGLTVEAAPDLIIGIGCAHCTLGVIPFPGPWITREAASLCTLGCPFFLCTG</sequence>
<evidence type="ECO:0000313" key="1">
    <source>
        <dbReference type="EMBL" id="MED6227080.1"/>
    </source>
</evidence>